<protein>
    <submittedName>
        <fullName evidence="1">Uncharacterized protein</fullName>
    </submittedName>
</protein>
<organism evidence="1 2">
    <name type="scientific">Elysia crispata</name>
    <name type="common">lettuce slug</name>
    <dbReference type="NCBI Taxonomy" id="231223"/>
    <lineage>
        <taxon>Eukaryota</taxon>
        <taxon>Metazoa</taxon>
        <taxon>Spiralia</taxon>
        <taxon>Lophotrochozoa</taxon>
        <taxon>Mollusca</taxon>
        <taxon>Gastropoda</taxon>
        <taxon>Heterobranchia</taxon>
        <taxon>Euthyneura</taxon>
        <taxon>Panpulmonata</taxon>
        <taxon>Sacoglossa</taxon>
        <taxon>Placobranchoidea</taxon>
        <taxon>Plakobranchidae</taxon>
        <taxon>Elysia</taxon>
    </lineage>
</organism>
<dbReference type="Proteomes" id="UP001283361">
    <property type="component" value="Unassembled WGS sequence"/>
</dbReference>
<evidence type="ECO:0000313" key="1">
    <source>
        <dbReference type="EMBL" id="KAK3774455.1"/>
    </source>
</evidence>
<gene>
    <name evidence="1" type="ORF">RRG08_064900</name>
</gene>
<reference evidence="1" key="1">
    <citation type="journal article" date="2023" name="G3 (Bethesda)">
        <title>A reference genome for the long-term kleptoplast-retaining sea slug Elysia crispata morphotype clarki.</title>
        <authorList>
            <person name="Eastman K.E."/>
            <person name="Pendleton A.L."/>
            <person name="Shaikh M.A."/>
            <person name="Suttiyut T."/>
            <person name="Ogas R."/>
            <person name="Tomko P."/>
            <person name="Gavelis G."/>
            <person name="Widhalm J.R."/>
            <person name="Wisecaver J.H."/>
        </authorList>
    </citation>
    <scope>NUCLEOTIDE SEQUENCE</scope>
    <source>
        <strain evidence="1">ECLA1</strain>
    </source>
</reference>
<proteinExistence type="predicted"/>
<evidence type="ECO:0000313" key="2">
    <source>
        <dbReference type="Proteomes" id="UP001283361"/>
    </source>
</evidence>
<accession>A0AAE0ZRV9</accession>
<keyword evidence="2" id="KW-1185">Reference proteome</keyword>
<comment type="caution">
    <text evidence="1">The sequence shown here is derived from an EMBL/GenBank/DDBJ whole genome shotgun (WGS) entry which is preliminary data.</text>
</comment>
<name>A0AAE0ZRV9_9GAST</name>
<sequence>MFKTAPDDDDDDRILLSRMTKESCTYCRAVAPFVTVEPNHVMKDHVLCTTTVDTVLYRTSANSAFLHI</sequence>
<dbReference type="AlphaFoldDB" id="A0AAE0ZRV9"/>
<dbReference type="EMBL" id="JAWDGP010003409">
    <property type="protein sequence ID" value="KAK3774455.1"/>
    <property type="molecule type" value="Genomic_DNA"/>
</dbReference>